<evidence type="ECO:0000256" key="9">
    <source>
        <dbReference type="ARBA" id="ARBA00048027"/>
    </source>
</evidence>
<evidence type="ECO:0000256" key="8">
    <source>
        <dbReference type="ARBA" id="ARBA00023274"/>
    </source>
</evidence>
<keyword evidence="15" id="KW-1185">Reference proteome</keyword>
<keyword evidence="4 10" id="KW-0378">Hydrolase</keyword>
<comment type="domain">
    <text evidence="10">Composed of three domains: the N-terminal N domain, which is responsible for interactions with the ribosome, the central G domain, which binds GTP, and the C-terminal M domain, which binds the RNA and the signal sequence of the RNC.</text>
</comment>
<feature type="binding site" evidence="10">
    <location>
        <begin position="189"/>
        <end position="193"/>
    </location>
    <ligand>
        <name>GTP</name>
        <dbReference type="ChEBI" id="CHEBI:37565"/>
    </ligand>
</feature>
<dbReference type="Pfam" id="PF02978">
    <property type="entry name" value="SRP_SPB"/>
    <property type="match status" value="1"/>
</dbReference>
<comment type="function">
    <text evidence="10">Involved in targeting and insertion of nascent membrane proteins into the cytoplasmic membrane. Binds to the hydrophobic signal sequence of the ribosome-nascent chain (RNC) as it emerges from the ribosomes. The SRP-RNC complex is then targeted to the cytoplasmic membrane where it interacts with the SRP receptor FtsY.</text>
</comment>
<comment type="subunit">
    <text evidence="10">Part of the signal recognition particle protein translocation system, which is composed of SRP and FtsY.</text>
</comment>
<keyword evidence="5 10" id="KW-0694">RNA-binding</keyword>
<keyword evidence="2 10" id="KW-0963">Cytoplasm</keyword>
<feature type="binding site" evidence="10">
    <location>
        <begin position="247"/>
        <end position="250"/>
    </location>
    <ligand>
        <name>GTP</name>
        <dbReference type="ChEBI" id="CHEBI:37565"/>
    </ligand>
</feature>
<dbReference type="InterPro" id="IPR042101">
    <property type="entry name" value="SRP54_N_sf"/>
</dbReference>
<dbReference type="Proteomes" id="UP001220940">
    <property type="component" value="Unassembled WGS sequence"/>
</dbReference>
<dbReference type="InterPro" id="IPR004780">
    <property type="entry name" value="SRP"/>
</dbReference>
<evidence type="ECO:0000256" key="10">
    <source>
        <dbReference type="HAMAP-Rule" id="MF_00306"/>
    </source>
</evidence>
<dbReference type="Pfam" id="PF02881">
    <property type="entry name" value="SRP54_N"/>
    <property type="match status" value="1"/>
</dbReference>
<comment type="catalytic activity">
    <reaction evidence="9 10">
        <text>GTP + H2O = GDP + phosphate + H(+)</text>
        <dbReference type="Rhea" id="RHEA:19669"/>
        <dbReference type="ChEBI" id="CHEBI:15377"/>
        <dbReference type="ChEBI" id="CHEBI:15378"/>
        <dbReference type="ChEBI" id="CHEBI:37565"/>
        <dbReference type="ChEBI" id="CHEBI:43474"/>
        <dbReference type="ChEBI" id="CHEBI:58189"/>
        <dbReference type="EC" id="3.6.5.4"/>
    </reaction>
</comment>
<dbReference type="InterPro" id="IPR036891">
    <property type="entry name" value="Signal_recog_part_SRP54_M_sf"/>
</dbReference>
<feature type="domain" description="SRP54-type proteins GTP-binding" evidence="12">
    <location>
        <begin position="100"/>
        <end position="295"/>
    </location>
</feature>
<keyword evidence="3 10" id="KW-0547">Nucleotide-binding</keyword>
<dbReference type="SUPFAM" id="SSF52540">
    <property type="entry name" value="P-loop containing nucleoside triphosphate hydrolases"/>
    <property type="match status" value="1"/>
</dbReference>
<evidence type="ECO:0000256" key="7">
    <source>
        <dbReference type="ARBA" id="ARBA00023135"/>
    </source>
</evidence>
<sequence length="445" mass="49583">MFKSMISSIVAKSLKKRLIAQTIKEEDLTEVLREIRIALLDADVNINVVKTFIKSIKEKTIGQSIDKSTDVQAYFLKIIKDELVNILGKSNQPLSIDKKLSKIMMVGLQGAGKTTTVAKLAKYINKQKQKNSLLVGLDVYRPAAIDQLNTLANQISMPFYNEGLSDPVKTAKNSIDVAKEKNCDVIIYDTAGRLQTNVELMNELVNIRNAVDPDEIILVVDGLSGQEIINIATEFNNYLKLSGIIITKLDSDARAGAALSLTSILNVPIKLSTSGEKLDAIELFHPERIADRILGFGDVMTLAEKATEVFDEKSTMKTFEKMLSGRMDLEDLLQQTQSISKMGGLGSIIKMLPGFANKISDEKVEEATSKIRIWKILMSSMTLKERRNPKLIIREPSRKARIVKGSGRKVEELNKLLKDWQNASSKMEEMGRMIKSNKNPFGSLF</sequence>
<dbReference type="InterPro" id="IPR027417">
    <property type="entry name" value="P-loop_NTPase"/>
</dbReference>
<evidence type="ECO:0000256" key="2">
    <source>
        <dbReference type="ARBA" id="ARBA00022490"/>
    </source>
</evidence>
<keyword evidence="6 10" id="KW-0342">GTP-binding</keyword>
<dbReference type="HAMAP" id="MF_00306">
    <property type="entry name" value="SRP54"/>
    <property type="match status" value="1"/>
</dbReference>
<dbReference type="SMART" id="SM00962">
    <property type="entry name" value="SRP54"/>
    <property type="match status" value="1"/>
</dbReference>
<dbReference type="PANTHER" id="PTHR11564:SF5">
    <property type="entry name" value="SIGNAL RECOGNITION PARTICLE SUBUNIT SRP54"/>
    <property type="match status" value="1"/>
</dbReference>
<protein>
    <recommendedName>
        <fullName evidence="10">Signal recognition particle protein</fullName>
        <ecNumber evidence="10">3.6.5.4</ecNumber>
    </recommendedName>
    <alternativeName>
        <fullName evidence="10">Fifty-four homolog</fullName>
    </alternativeName>
</protein>
<dbReference type="EC" id="3.6.5.4" evidence="10"/>
<accession>A0ABT5GAN9</accession>
<evidence type="ECO:0000313" key="15">
    <source>
        <dbReference type="Proteomes" id="UP001220940"/>
    </source>
</evidence>
<evidence type="ECO:0000256" key="3">
    <source>
        <dbReference type="ARBA" id="ARBA00022741"/>
    </source>
</evidence>
<dbReference type="InterPro" id="IPR013822">
    <property type="entry name" value="Signal_recog_particl_SRP54_hlx"/>
</dbReference>
<dbReference type="EMBL" id="JAJHZM010000011">
    <property type="protein sequence ID" value="MDC4181944.1"/>
    <property type="molecule type" value="Genomic_DNA"/>
</dbReference>
<dbReference type="InterPro" id="IPR036225">
    <property type="entry name" value="SRP/SRP_N"/>
</dbReference>
<dbReference type="SMART" id="SM00963">
    <property type="entry name" value="SRP54_N"/>
    <property type="match status" value="1"/>
</dbReference>
<dbReference type="Gene3D" id="1.20.120.140">
    <property type="entry name" value="Signal recognition particle SRP54, nucleotide-binding domain"/>
    <property type="match status" value="1"/>
</dbReference>
<evidence type="ECO:0000259" key="13">
    <source>
        <dbReference type="SMART" id="SM00963"/>
    </source>
</evidence>
<comment type="subcellular location">
    <subcellularLocation>
        <location evidence="10">Cytoplasm</location>
    </subcellularLocation>
    <text evidence="10">The SRP-RNC complex is targeted to the cytoplasmic membrane.</text>
</comment>
<evidence type="ECO:0000313" key="14">
    <source>
        <dbReference type="EMBL" id="MDC4181944.1"/>
    </source>
</evidence>
<proteinExistence type="inferred from homology"/>
<evidence type="ECO:0000259" key="11">
    <source>
        <dbReference type="SMART" id="SM00382"/>
    </source>
</evidence>
<dbReference type="CDD" id="cd18539">
    <property type="entry name" value="SRP_G"/>
    <property type="match status" value="1"/>
</dbReference>
<evidence type="ECO:0000256" key="1">
    <source>
        <dbReference type="ARBA" id="ARBA00005450"/>
    </source>
</evidence>
<dbReference type="InterPro" id="IPR000897">
    <property type="entry name" value="SRP54_GTPase_dom"/>
</dbReference>
<feature type="domain" description="AAA+ ATPase" evidence="11">
    <location>
        <begin position="99"/>
        <end position="243"/>
    </location>
</feature>
<dbReference type="SUPFAM" id="SSF47364">
    <property type="entry name" value="Domain of the SRP/SRP receptor G-proteins"/>
    <property type="match status" value="1"/>
</dbReference>
<evidence type="ECO:0000256" key="6">
    <source>
        <dbReference type="ARBA" id="ARBA00023134"/>
    </source>
</evidence>
<dbReference type="InterPro" id="IPR003593">
    <property type="entry name" value="AAA+_ATPase"/>
</dbReference>
<gene>
    <name evidence="10 14" type="primary">ffh</name>
    <name evidence="14" type="ORF">LNO68_01925</name>
</gene>
<dbReference type="Gene3D" id="3.40.50.300">
    <property type="entry name" value="P-loop containing nucleotide triphosphate hydrolases"/>
    <property type="match status" value="1"/>
</dbReference>
<comment type="caution">
    <text evidence="14">The sequence shown here is derived from an EMBL/GenBank/DDBJ whole genome shotgun (WGS) entry which is preliminary data.</text>
</comment>
<dbReference type="Gene3D" id="1.10.260.30">
    <property type="entry name" value="Signal recognition particle, SRP54 subunit, M-domain"/>
    <property type="match status" value="1"/>
</dbReference>
<keyword evidence="7 10" id="KW-0733">Signal recognition particle</keyword>
<reference evidence="14" key="1">
    <citation type="submission" date="2021-11" db="EMBL/GenBank/DDBJ databases">
        <title>Description of Mycoplasma bradburyaesp. nov.from sea birds: a tribute to a great mycoplasmologist.</title>
        <authorList>
            <person name="Ramirez A.S."/>
            <person name="Poveda C."/>
            <person name="Suarez-Perez A."/>
            <person name="Rosales R.S."/>
            <person name="Dijkman R."/>
            <person name="Feberwee A."/>
            <person name="Spergser J."/>
            <person name="Szostak M.P."/>
            <person name="Ressel L."/>
            <person name="Calabuig P."/>
            <person name="Catania S."/>
            <person name="Gobbo F."/>
            <person name="Timofte D."/>
            <person name="Poveda J.B."/>
        </authorList>
    </citation>
    <scope>NUCLEOTIDE SEQUENCE [LARGE SCALE GENOMIC DNA]</scope>
    <source>
        <strain evidence="14">T158</strain>
    </source>
</reference>
<name>A0ABT5GAN9_9MOLU</name>
<dbReference type="SMART" id="SM00382">
    <property type="entry name" value="AAA"/>
    <property type="match status" value="1"/>
</dbReference>
<comment type="similarity">
    <text evidence="1 10">Belongs to the GTP-binding SRP family. SRP54 subfamily.</text>
</comment>
<dbReference type="SUPFAM" id="SSF47446">
    <property type="entry name" value="Signal peptide-binding domain"/>
    <property type="match status" value="1"/>
</dbReference>
<feature type="domain" description="Signal recognition particle SRP54 helical bundle" evidence="13">
    <location>
        <begin position="2"/>
        <end position="87"/>
    </location>
</feature>
<evidence type="ECO:0000256" key="4">
    <source>
        <dbReference type="ARBA" id="ARBA00022801"/>
    </source>
</evidence>
<evidence type="ECO:0000259" key="12">
    <source>
        <dbReference type="SMART" id="SM00962"/>
    </source>
</evidence>
<feature type="binding site" evidence="10">
    <location>
        <begin position="107"/>
        <end position="114"/>
    </location>
    <ligand>
        <name>GTP</name>
        <dbReference type="ChEBI" id="CHEBI:37565"/>
    </ligand>
</feature>
<dbReference type="Pfam" id="PF00448">
    <property type="entry name" value="SRP54"/>
    <property type="match status" value="1"/>
</dbReference>
<dbReference type="InterPro" id="IPR004125">
    <property type="entry name" value="Signal_recog_particle_SRP54_M"/>
</dbReference>
<dbReference type="InterPro" id="IPR022941">
    <property type="entry name" value="SRP54"/>
</dbReference>
<dbReference type="PANTHER" id="PTHR11564">
    <property type="entry name" value="SIGNAL RECOGNITION PARTICLE 54K PROTEIN SRP54"/>
    <property type="match status" value="1"/>
</dbReference>
<dbReference type="NCBIfam" id="TIGR00959">
    <property type="entry name" value="ffh"/>
    <property type="match status" value="1"/>
</dbReference>
<keyword evidence="8 10" id="KW-0687">Ribonucleoprotein</keyword>
<organism evidence="14 15">
    <name type="scientific">Mycoplasma bradburyae</name>
    <dbReference type="NCBI Taxonomy" id="2963128"/>
    <lineage>
        <taxon>Bacteria</taxon>
        <taxon>Bacillati</taxon>
        <taxon>Mycoplasmatota</taxon>
        <taxon>Mollicutes</taxon>
        <taxon>Mycoplasmataceae</taxon>
        <taxon>Mycoplasma</taxon>
    </lineage>
</organism>
<evidence type="ECO:0000256" key="5">
    <source>
        <dbReference type="ARBA" id="ARBA00022884"/>
    </source>
</evidence>